<dbReference type="InterPro" id="IPR000907">
    <property type="entry name" value="LipOase"/>
</dbReference>
<dbReference type="InterPro" id="IPR027433">
    <property type="entry name" value="Lipoxygenase_dom_3"/>
</dbReference>
<keyword evidence="9 10" id="KW-0275">Fatty acid biosynthesis</keyword>
<evidence type="ECO:0000256" key="8">
    <source>
        <dbReference type="ARBA" id="ARBA00023098"/>
    </source>
</evidence>
<evidence type="ECO:0000256" key="10">
    <source>
        <dbReference type="RuleBase" id="RU003975"/>
    </source>
</evidence>
<keyword evidence="2 10" id="KW-0444">Lipid biosynthesis</keyword>
<proteinExistence type="inferred from homology"/>
<evidence type="ECO:0000256" key="7">
    <source>
        <dbReference type="ARBA" id="ARBA00023002"/>
    </source>
</evidence>
<dbReference type="InterPro" id="IPR013819">
    <property type="entry name" value="LipOase_C"/>
</dbReference>
<keyword evidence="6" id="KW-0223">Dioxygenase</keyword>
<organism evidence="13 14">
    <name type="scientific">Sphagnum jensenii</name>
    <dbReference type="NCBI Taxonomy" id="128206"/>
    <lineage>
        <taxon>Eukaryota</taxon>
        <taxon>Viridiplantae</taxon>
        <taxon>Streptophyta</taxon>
        <taxon>Embryophyta</taxon>
        <taxon>Bryophyta</taxon>
        <taxon>Sphagnophytina</taxon>
        <taxon>Sphagnopsida</taxon>
        <taxon>Sphagnales</taxon>
        <taxon>Sphagnaceae</taxon>
        <taxon>Sphagnum</taxon>
    </lineage>
</organism>
<evidence type="ECO:0000256" key="4">
    <source>
        <dbReference type="ARBA" id="ARBA00022767"/>
    </source>
</evidence>
<dbReference type="Gene3D" id="4.10.375.10">
    <property type="entry name" value="Lipoxygenase-1, Domain 2"/>
    <property type="match status" value="1"/>
</dbReference>
<dbReference type="PROSITE" id="PS51393">
    <property type="entry name" value="LIPOXYGENASE_3"/>
    <property type="match status" value="1"/>
</dbReference>
<keyword evidence="4 10" id="KW-0925">Oxylipin biosynthesis</keyword>
<evidence type="ECO:0000313" key="13">
    <source>
        <dbReference type="EMBL" id="CAK9873218.1"/>
    </source>
</evidence>
<dbReference type="InterPro" id="IPR036392">
    <property type="entry name" value="PLAT/LH2_dom_sf"/>
</dbReference>
<accession>A0ABP1BD67</accession>
<dbReference type="SUPFAM" id="SSF49723">
    <property type="entry name" value="Lipase/lipooxygenase domain (PLAT/LH2 domain)"/>
    <property type="match status" value="1"/>
</dbReference>
<keyword evidence="8" id="KW-0443">Lipid metabolism</keyword>
<feature type="region of interest" description="Disordered" evidence="11">
    <location>
        <begin position="246"/>
        <end position="298"/>
    </location>
</feature>
<dbReference type="SMART" id="SM00308">
    <property type="entry name" value="LH2"/>
    <property type="match status" value="1"/>
</dbReference>
<evidence type="ECO:0000256" key="3">
    <source>
        <dbReference type="ARBA" id="ARBA00022723"/>
    </source>
</evidence>
<evidence type="ECO:0000256" key="9">
    <source>
        <dbReference type="ARBA" id="ARBA00023160"/>
    </source>
</evidence>
<dbReference type="Proteomes" id="UP001497522">
    <property type="component" value="Chromosome 3"/>
</dbReference>
<protein>
    <recommendedName>
        <fullName evidence="10">Lipoxygenase</fullName>
        <ecNumber evidence="10">1.13.11.-</ecNumber>
    </recommendedName>
</protein>
<feature type="compositionally biased region" description="Polar residues" evidence="11">
    <location>
        <begin position="282"/>
        <end position="295"/>
    </location>
</feature>
<dbReference type="InterPro" id="IPR036226">
    <property type="entry name" value="LipOase_C_sf"/>
</dbReference>
<evidence type="ECO:0000256" key="5">
    <source>
        <dbReference type="ARBA" id="ARBA00022832"/>
    </source>
</evidence>
<dbReference type="InterPro" id="IPR001024">
    <property type="entry name" value="PLAT/LH2_dom"/>
</dbReference>
<dbReference type="Gene3D" id="4.10.372.10">
    <property type="entry name" value="Lipoxygenase-1, Domain 3"/>
    <property type="match status" value="1"/>
</dbReference>
<comment type="function">
    <text evidence="10">Plant lipoxygenase may be involved in a number of diverse aspects of plant physiology including growth and development, pest resistance, and senescence or responses to wounding.</text>
</comment>
<comment type="pathway">
    <text evidence="10">Lipid metabolism; oxylipin biosynthesis.</text>
</comment>
<dbReference type="PROSITE" id="PS00081">
    <property type="entry name" value="LIPOXYGENASE_2"/>
    <property type="match status" value="1"/>
</dbReference>
<dbReference type="Gene3D" id="3.10.450.60">
    <property type="match status" value="1"/>
</dbReference>
<keyword evidence="7" id="KW-0560">Oxidoreductase</keyword>
<dbReference type="PANTHER" id="PTHR11771">
    <property type="entry name" value="LIPOXYGENASE"/>
    <property type="match status" value="1"/>
</dbReference>
<dbReference type="Gene3D" id="2.60.60.20">
    <property type="entry name" value="PLAT/LH2 domain"/>
    <property type="match status" value="1"/>
</dbReference>
<reference evidence="13" key="1">
    <citation type="submission" date="2024-03" db="EMBL/GenBank/DDBJ databases">
        <authorList>
            <consortium name="ELIXIR-Norway"/>
            <consortium name="Elixir Norway"/>
        </authorList>
    </citation>
    <scope>NUCLEOTIDE SEQUENCE</scope>
</reference>
<evidence type="ECO:0000256" key="11">
    <source>
        <dbReference type="SAM" id="MobiDB-lite"/>
    </source>
</evidence>
<evidence type="ECO:0000256" key="6">
    <source>
        <dbReference type="ARBA" id="ARBA00022964"/>
    </source>
</evidence>
<dbReference type="InterPro" id="IPR020834">
    <property type="entry name" value="LipOase_CS"/>
</dbReference>
<feature type="region of interest" description="Disordered" evidence="11">
    <location>
        <begin position="361"/>
        <end position="383"/>
    </location>
</feature>
<dbReference type="Gene3D" id="1.20.245.10">
    <property type="entry name" value="Lipoxygenase-1, Domain 5"/>
    <property type="match status" value="1"/>
</dbReference>
<evidence type="ECO:0000313" key="14">
    <source>
        <dbReference type="Proteomes" id="UP001497522"/>
    </source>
</evidence>
<evidence type="ECO:0000256" key="1">
    <source>
        <dbReference type="ARBA" id="ARBA00009419"/>
    </source>
</evidence>
<dbReference type="PRINTS" id="PR00468">
    <property type="entry name" value="PLTLPOXGNASE"/>
</dbReference>
<evidence type="ECO:0000256" key="2">
    <source>
        <dbReference type="ARBA" id="ARBA00022516"/>
    </source>
</evidence>
<keyword evidence="14" id="KW-1185">Reference proteome</keyword>
<dbReference type="EMBL" id="OZ023704">
    <property type="protein sequence ID" value="CAK9873218.1"/>
    <property type="molecule type" value="Genomic_DNA"/>
</dbReference>
<dbReference type="Pfam" id="PF00305">
    <property type="entry name" value="Lipoxygenase"/>
    <property type="match status" value="1"/>
</dbReference>
<dbReference type="SUPFAM" id="SSF48484">
    <property type="entry name" value="Lipoxigenase"/>
    <property type="match status" value="1"/>
</dbReference>
<gene>
    <name evidence="13" type="ORF">CSSPJE1EN2_LOCUS15788</name>
</gene>
<dbReference type="InterPro" id="IPR001246">
    <property type="entry name" value="LipOase_plant"/>
</dbReference>
<sequence>MPRRLQVRHVTTSAPGAGWLQSRESSKIGRVVARSYNVNEKLRGQASTDRSTEVVRYKGTAVLMRKLKMDGVADDTVSEDVLLLLREKKVVMTVQLMSNEIDPAAAAAGEALLSSEVSIEGLVNIFEPSTAENQLSSFDLEFAVPKTFGAPGAILVRSNIPIELLLLSFTLELPDKSCKALHYITNSWVYSTQNSEPRIFFRNKAYLPKDTPEALKELREKELQELRGDGTGERKESDRIYDYATYNDLGKPDEDPKLARPPLGGSAEFPFPRRMRTGRPPSKTSPETESRTPGVQSFYVPSDERFDYIKSSDNMANAARANGHAVEATSKIIAAKDESDNKSSSSFQSIEQVKQLLYASSSSSSSPLPKHKHDIGAPGSTNVSGEKNNQLLFPLPRILQVDDKAWQTNEEFAREYLAGFNPIQIELVKEFPIKSSLSPAEYGDPTSAISEKHIAGHLEGLSIEQAVSGKKLFVVDYHDVFLPWVGRINAQAENRKQYASRSLFFLSSDCTLKVLAIELTLPPSPAGGGKISRVFTPAASSSAAPHSSPSSSSSKKPDYLFELAKAHATNNDMTMQQSINHVARCHAVTEVAIIASNRQLSKLHPIYQLMAPHFRYTLQVNSGARFDLLSAGGAIEQIYTPGVYVFAMASAYYRDYWTFASNALPNDLIKRGMAEPDSNAKHGIKLVVKDYPYAVDGLEVWDARKTWNTDYIDMFYNDDSEIQKDTELQAWYEEYRSVGHGDKKQDVAAPGEGSWPELNSKTNLAFVLTTMQWIATAMHAPINYGLYDYAGFMPYRPAITRRLIPDHGTQEWEEFQGDPEKFFLSVISDTDTTTTAMSVFEQVSAHAPNEEYIDERSPFWTDDEKAQAAFKRYCDKLKEIDQLIQARNADKNLKNRCCGVAQLPFELLRPHSTPGVTAMGIPNSITA</sequence>
<dbReference type="PRINTS" id="PR00087">
    <property type="entry name" value="LIPOXYGENASE"/>
</dbReference>
<feature type="domain" description="Lipoxygenase" evidence="12">
    <location>
        <begin position="205"/>
        <end position="927"/>
    </location>
</feature>
<evidence type="ECO:0000259" key="12">
    <source>
        <dbReference type="PROSITE" id="PS51393"/>
    </source>
</evidence>
<keyword evidence="5" id="KW-0276">Fatty acid metabolism</keyword>
<dbReference type="EC" id="1.13.11.-" evidence="10"/>
<comment type="similarity">
    <text evidence="1 10">Belongs to the lipoxygenase family.</text>
</comment>
<name>A0ABP1BD67_9BRYO</name>
<keyword evidence="3" id="KW-0479">Metal-binding</keyword>